<dbReference type="Proteomes" id="UP000253769">
    <property type="component" value="Unassembled WGS sequence"/>
</dbReference>
<dbReference type="GO" id="GO:0016020">
    <property type="term" value="C:membrane"/>
    <property type="evidence" value="ECO:0007669"/>
    <property type="project" value="InterPro"/>
</dbReference>
<protein>
    <recommendedName>
        <fullName evidence="4">Mercury resistance protein</fullName>
    </recommendedName>
</protein>
<evidence type="ECO:0000313" key="3">
    <source>
        <dbReference type="Proteomes" id="UP000253769"/>
    </source>
</evidence>
<accession>A0A369WDS9</accession>
<keyword evidence="1" id="KW-0812">Transmembrane</keyword>
<dbReference type="EMBL" id="QQOH01000004">
    <property type="protein sequence ID" value="RDE18776.1"/>
    <property type="molecule type" value="Genomic_DNA"/>
</dbReference>
<keyword evidence="1" id="KW-1133">Transmembrane helix</keyword>
<keyword evidence="1" id="KW-0472">Membrane</keyword>
<dbReference type="GO" id="GO:0015097">
    <property type="term" value="F:mercury ion transmembrane transporter activity"/>
    <property type="evidence" value="ECO:0007669"/>
    <property type="project" value="InterPro"/>
</dbReference>
<organism evidence="2 3">
    <name type="scientific">Motiliproteus coralliicola</name>
    <dbReference type="NCBI Taxonomy" id="2283196"/>
    <lineage>
        <taxon>Bacteria</taxon>
        <taxon>Pseudomonadati</taxon>
        <taxon>Pseudomonadota</taxon>
        <taxon>Gammaproteobacteria</taxon>
        <taxon>Oceanospirillales</taxon>
        <taxon>Oceanospirillaceae</taxon>
        <taxon>Motiliproteus</taxon>
    </lineage>
</organism>
<feature type="transmembrane region" description="Helical" evidence="1">
    <location>
        <begin position="49"/>
        <end position="72"/>
    </location>
</feature>
<comment type="caution">
    <text evidence="2">The sequence shown here is derived from an EMBL/GenBank/DDBJ whole genome shotgun (WGS) entry which is preliminary data.</text>
</comment>
<evidence type="ECO:0000313" key="2">
    <source>
        <dbReference type="EMBL" id="RDE18776.1"/>
    </source>
</evidence>
<dbReference type="InterPro" id="IPR007746">
    <property type="entry name" value="MerE"/>
</dbReference>
<reference evidence="2 3" key="1">
    <citation type="submission" date="2018-07" db="EMBL/GenBank/DDBJ databases">
        <title>Motiliproteus coralliicola sp. nov., a bacterium isolated from Coral.</title>
        <authorList>
            <person name="Wang G."/>
        </authorList>
    </citation>
    <scope>NUCLEOTIDE SEQUENCE [LARGE SCALE GENOMIC DNA]</scope>
    <source>
        <strain evidence="2 3">C34</strain>
    </source>
</reference>
<gene>
    <name evidence="2" type="ORF">DV711_14240</name>
</gene>
<keyword evidence="3" id="KW-1185">Reference proteome</keyword>
<dbReference type="RefSeq" id="WP_114696391.1">
    <property type="nucleotide sequence ID" value="NZ_QQOH01000004.1"/>
</dbReference>
<dbReference type="Pfam" id="PF05052">
    <property type="entry name" value="MerE"/>
    <property type="match status" value="1"/>
</dbReference>
<feature type="transmembrane region" description="Helical" evidence="1">
    <location>
        <begin position="21"/>
        <end position="43"/>
    </location>
</feature>
<evidence type="ECO:0008006" key="4">
    <source>
        <dbReference type="Google" id="ProtNLM"/>
    </source>
</evidence>
<proteinExistence type="predicted"/>
<dbReference type="AlphaFoldDB" id="A0A369WDS9"/>
<evidence type="ECO:0000256" key="1">
    <source>
        <dbReference type="SAM" id="Phobius"/>
    </source>
</evidence>
<name>A0A369WDS9_9GAMM</name>
<sequence length="77" mass="8386">MISSPSTHQSASTTSPRHRGWLWLALGLLSCPCHLLILLPLLGSWLSQHYLPGVLVLLLISLVATLTALRLLDHKPG</sequence>